<dbReference type="InterPro" id="IPR043154">
    <property type="entry name" value="Sec-1-like_dom1"/>
</dbReference>
<dbReference type="Gene3D" id="1.25.40.60">
    <property type="match status" value="1"/>
</dbReference>
<dbReference type="InterPro" id="IPR001619">
    <property type="entry name" value="Sec1-like"/>
</dbReference>
<evidence type="ECO:0000313" key="2">
    <source>
        <dbReference type="EMBL" id="CAI2361692.1"/>
    </source>
</evidence>
<dbReference type="InterPro" id="IPR027482">
    <property type="entry name" value="Sec1-like_dom2"/>
</dbReference>
<dbReference type="PANTHER" id="PTHR11679">
    <property type="entry name" value="VESICLE PROTEIN SORTING-ASSOCIATED"/>
    <property type="match status" value="1"/>
</dbReference>
<gene>
    <name evidence="2" type="ORF">ECRASSUSDP1_LOCUS3004</name>
</gene>
<keyword evidence="3" id="KW-1185">Reference proteome</keyword>
<sequence>MESQFTFIDQEEKDIDLMQDQKKLIMQILNLQEPSTDEEYEQRNGYDSLGLDEEIMINGVGVPREIFSLKALVIDEPTQRMLSTITKMTDIRDSNVTLHSKITAKRDSVVDTPVIYLIEPTEENIELVVQDAERALYDFMFFYFTRPAPGPALENLACKLARIGAADKVMKVQDNYLSFFCHTQNCFTIYHENAQIQALLNSETSSAIDAEVENIVHGIFGVFEATNFYPIIRFRKGEISETIAYELNALFQEKAEKDESYEFKRQPRKKKRCLLLIFNRDVDWSIMYRHSWSYLPLIHDIIGIKANQIQIQEEGKDKSFDLDFMHDSILKEYALKDTPELGESIEKKLQDWKVKYDEINKKSQSKEVSQIFSNLNSAIDSLPKMKQEKEKIEAHSSICTILYDAVKQRDIDSYDSLEDEIITKSHLSSKARKEMEEILFNINTCLKSGLDRLRLLCIYIIATNPEKGQVQSKIQKLRELCPETNFDMALKIWQKQNPDKDIGDENISSQVVEEEKSIFSGFGLSLKNKGKSLLGNVRNLVENPSSDSMIANLVSQYYDNKGEGKEYENDSYIDTVMNRELNSSRANMLIFDSQNCNSLMTYVTGGGSYYEYQRVTELQEKINKKVIYGCDYIYSPEEFCSKTS</sequence>
<comment type="similarity">
    <text evidence="1">Belongs to the STXBP/unc-18/SEC1 family.</text>
</comment>
<comment type="caution">
    <text evidence="2">The sequence shown here is derived from an EMBL/GenBank/DDBJ whole genome shotgun (WGS) entry which is preliminary data.</text>
</comment>
<dbReference type="EMBL" id="CAMPGE010002880">
    <property type="protein sequence ID" value="CAI2361692.1"/>
    <property type="molecule type" value="Genomic_DNA"/>
</dbReference>
<evidence type="ECO:0000256" key="1">
    <source>
        <dbReference type="ARBA" id="ARBA00009884"/>
    </source>
</evidence>
<dbReference type="Proteomes" id="UP001295684">
    <property type="component" value="Unassembled WGS sequence"/>
</dbReference>
<reference evidence="2" key="1">
    <citation type="submission" date="2023-07" db="EMBL/GenBank/DDBJ databases">
        <authorList>
            <consortium name="AG Swart"/>
            <person name="Singh M."/>
            <person name="Singh A."/>
            <person name="Seah K."/>
            <person name="Emmerich C."/>
        </authorList>
    </citation>
    <scope>NUCLEOTIDE SEQUENCE</scope>
    <source>
        <strain evidence="2">DP1</strain>
    </source>
</reference>
<dbReference type="Gene3D" id="3.90.830.10">
    <property type="entry name" value="Syntaxin Binding Protein 1, Chain A, domain 2"/>
    <property type="match status" value="1"/>
</dbReference>
<dbReference type="InterPro" id="IPR043127">
    <property type="entry name" value="Sec-1-like_dom3a"/>
</dbReference>
<organism evidence="2 3">
    <name type="scientific">Euplotes crassus</name>
    <dbReference type="NCBI Taxonomy" id="5936"/>
    <lineage>
        <taxon>Eukaryota</taxon>
        <taxon>Sar</taxon>
        <taxon>Alveolata</taxon>
        <taxon>Ciliophora</taxon>
        <taxon>Intramacronucleata</taxon>
        <taxon>Spirotrichea</taxon>
        <taxon>Hypotrichia</taxon>
        <taxon>Euplotida</taxon>
        <taxon>Euplotidae</taxon>
        <taxon>Moneuplotes</taxon>
    </lineage>
</organism>
<name>A0AAD1U3N8_EUPCR</name>
<dbReference type="InterPro" id="IPR036045">
    <property type="entry name" value="Sec1-like_sf"/>
</dbReference>
<dbReference type="Pfam" id="PF00995">
    <property type="entry name" value="Sec1"/>
    <property type="match status" value="1"/>
</dbReference>
<dbReference type="AlphaFoldDB" id="A0AAD1U3N8"/>
<dbReference type="Gene3D" id="3.40.50.1910">
    <property type="match status" value="1"/>
</dbReference>
<dbReference type="SUPFAM" id="SSF56815">
    <property type="entry name" value="Sec1/munc18-like (SM) proteins"/>
    <property type="match status" value="1"/>
</dbReference>
<accession>A0AAD1U3N8</accession>
<dbReference type="PIRSF" id="PIRSF005715">
    <property type="entry name" value="VPS45_Sec1"/>
    <property type="match status" value="1"/>
</dbReference>
<proteinExistence type="inferred from homology"/>
<protein>
    <submittedName>
        <fullName evidence="2">Uncharacterized protein</fullName>
    </submittedName>
</protein>
<dbReference type="Gene3D" id="3.40.50.2060">
    <property type="match status" value="1"/>
</dbReference>
<evidence type="ECO:0000313" key="3">
    <source>
        <dbReference type="Proteomes" id="UP001295684"/>
    </source>
</evidence>
<dbReference type="GO" id="GO:0016192">
    <property type="term" value="P:vesicle-mediated transport"/>
    <property type="evidence" value="ECO:0007669"/>
    <property type="project" value="InterPro"/>
</dbReference>